<feature type="compositionally biased region" description="Basic and acidic residues" evidence="1">
    <location>
        <begin position="103"/>
        <end position="112"/>
    </location>
</feature>
<sequence>MEQLLHWRVTPYQGHTNKILVLRNRRSLKMANYKIAVFIALIVFLWKTGYSYKLACNDCQDSITSTCTNLCGDQECARNCNEKLFKCWDDCLKRKRGSVSRPWARDPDRNDVNDDDGFYDAFEK</sequence>
<comment type="caution">
    <text evidence="2">The sequence shown here is derived from an EMBL/GenBank/DDBJ whole genome shotgun (WGS) entry which is preliminary data.</text>
</comment>
<name>A0A9W9Y9Q4_9CNID</name>
<organism evidence="2 3">
    <name type="scientific">Desmophyllum pertusum</name>
    <dbReference type="NCBI Taxonomy" id="174260"/>
    <lineage>
        <taxon>Eukaryota</taxon>
        <taxon>Metazoa</taxon>
        <taxon>Cnidaria</taxon>
        <taxon>Anthozoa</taxon>
        <taxon>Hexacorallia</taxon>
        <taxon>Scleractinia</taxon>
        <taxon>Caryophylliina</taxon>
        <taxon>Caryophylliidae</taxon>
        <taxon>Desmophyllum</taxon>
    </lineage>
</organism>
<gene>
    <name evidence="2" type="ORF">OS493_032662</name>
</gene>
<dbReference type="AlphaFoldDB" id="A0A9W9Y9Q4"/>
<dbReference type="EMBL" id="MU827818">
    <property type="protein sequence ID" value="KAJ7323091.1"/>
    <property type="molecule type" value="Genomic_DNA"/>
</dbReference>
<evidence type="ECO:0000256" key="1">
    <source>
        <dbReference type="SAM" id="MobiDB-lite"/>
    </source>
</evidence>
<reference evidence="2" key="1">
    <citation type="submission" date="2023-01" db="EMBL/GenBank/DDBJ databases">
        <title>Genome assembly of the deep-sea coral Lophelia pertusa.</title>
        <authorList>
            <person name="Herrera S."/>
            <person name="Cordes E."/>
        </authorList>
    </citation>
    <scope>NUCLEOTIDE SEQUENCE</scope>
    <source>
        <strain evidence="2">USNM1676648</strain>
        <tissue evidence="2">Polyp</tissue>
    </source>
</reference>
<feature type="region of interest" description="Disordered" evidence="1">
    <location>
        <begin position="96"/>
        <end position="124"/>
    </location>
</feature>
<accession>A0A9W9Y9Q4</accession>
<evidence type="ECO:0000313" key="3">
    <source>
        <dbReference type="Proteomes" id="UP001163046"/>
    </source>
</evidence>
<proteinExistence type="predicted"/>
<protein>
    <submittedName>
        <fullName evidence="2">Uncharacterized protein</fullName>
    </submittedName>
</protein>
<evidence type="ECO:0000313" key="2">
    <source>
        <dbReference type="EMBL" id="KAJ7323091.1"/>
    </source>
</evidence>
<keyword evidence="3" id="KW-1185">Reference proteome</keyword>
<dbReference type="Proteomes" id="UP001163046">
    <property type="component" value="Unassembled WGS sequence"/>
</dbReference>